<comment type="caution">
    <text evidence="9">The sequence shown here is derived from an EMBL/GenBank/DDBJ whole genome shotgun (WGS) entry which is preliminary data.</text>
</comment>
<sequence>MAEERDDIEVTEEKGGKSKLIIIIVAALVLIGGGVGAFLFLSGGDENEEKVEVKLPPIYSAIEEPFIVNFSEQSNGQVSYMKIQLKVKARSQAVIDAVTLNMPAIQHELNMLFFSQNYDELQTTEGTKKLQKEALNTINKILDEESPQDEKLEAVYFTSFIMQ</sequence>
<evidence type="ECO:0000256" key="5">
    <source>
        <dbReference type="ARBA" id="ARBA00022779"/>
    </source>
</evidence>
<accession>A0A0F9QN90</accession>
<organism evidence="9">
    <name type="scientific">marine sediment metagenome</name>
    <dbReference type="NCBI Taxonomy" id="412755"/>
    <lineage>
        <taxon>unclassified sequences</taxon>
        <taxon>metagenomes</taxon>
        <taxon>ecological metagenomes</taxon>
    </lineage>
</organism>
<dbReference type="InterPro" id="IPR005503">
    <property type="entry name" value="FliL"/>
</dbReference>
<name>A0A0F9QN90_9ZZZZ</name>
<keyword evidence="6 8" id="KW-1133">Transmembrane helix</keyword>
<dbReference type="GO" id="GO:0071978">
    <property type="term" value="P:bacterial-type flagellum-dependent swarming motility"/>
    <property type="evidence" value="ECO:0007669"/>
    <property type="project" value="TreeGrafter"/>
</dbReference>
<dbReference type="PANTHER" id="PTHR35091">
    <property type="entry name" value="FLAGELLAR PROTEIN FLIL"/>
    <property type="match status" value="1"/>
</dbReference>
<keyword evidence="2" id="KW-1003">Cell membrane</keyword>
<dbReference type="AlphaFoldDB" id="A0A0F9QN90"/>
<reference evidence="9" key="1">
    <citation type="journal article" date="2015" name="Nature">
        <title>Complex archaea that bridge the gap between prokaryotes and eukaryotes.</title>
        <authorList>
            <person name="Spang A."/>
            <person name="Saw J.H."/>
            <person name="Jorgensen S.L."/>
            <person name="Zaremba-Niedzwiedzka K."/>
            <person name="Martijn J."/>
            <person name="Lind A.E."/>
            <person name="van Eijk R."/>
            <person name="Schleper C."/>
            <person name="Guy L."/>
            <person name="Ettema T.J."/>
        </authorList>
    </citation>
    <scope>NUCLEOTIDE SEQUENCE</scope>
</reference>
<dbReference type="Pfam" id="PF03748">
    <property type="entry name" value="FliL"/>
    <property type="match status" value="1"/>
</dbReference>
<dbReference type="EMBL" id="LAZR01001374">
    <property type="protein sequence ID" value="KKN45660.1"/>
    <property type="molecule type" value="Genomic_DNA"/>
</dbReference>
<comment type="subcellular location">
    <subcellularLocation>
        <location evidence="1">Cell membrane</location>
        <topology evidence="1">Single-pass membrane protein</topology>
    </subcellularLocation>
</comment>
<dbReference type="GO" id="GO:0006935">
    <property type="term" value="P:chemotaxis"/>
    <property type="evidence" value="ECO:0007669"/>
    <property type="project" value="UniProtKB-KW"/>
</dbReference>
<dbReference type="PANTHER" id="PTHR35091:SF2">
    <property type="entry name" value="FLAGELLAR PROTEIN FLIL"/>
    <property type="match status" value="1"/>
</dbReference>
<evidence type="ECO:0000256" key="8">
    <source>
        <dbReference type="SAM" id="Phobius"/>
    </source>
</evidence>
<gene>
    <name evidence="9" type="ORF">LCGC14_0680780</name>
</gene>
<feature type="transmembrane region" description="Helical" evidence="8">
    <location>
        <begin position="20"/>
        <end position="41"/>
    </location>
</feature>
<evidence type="ECO:0000256" key="7">
    <source>
        <dbReference type="ARBA" id="ARBA00023136"/>
    </source>
</evidence>
<evidence type="ECO:0000256" key="2">
    <source>
        <dbReference type="ARBA" id="ARBA00022475"/>
    </source>
</evidence>
<keyword evidence="7 8" id="KW-0472">Membrane</keyword>
<keyword evidence="3" id="KW-0145">Chemotaxis</keyword>
<evidence type="ECO:0008006" key="10">
    <source>
        <dbReference type="Google" id="ProtNLM"/>
    </source>
</evidence>
<dbReference type="GO" id="GO:0009425">
    <property type="term" value="C:bacterial-type flagellum basal body"/>
    <property type="evidence" value="ECO:0007669"/>
    <property type="project" value="InterPro"/>
</dbReference>
<proteinExistence type="predicted"/>
<evidence type="ECO:0000256" key="6">
    <source>
        <dbReference type="ARBA" id="ARBA00022989"/>
    </source>
</evidence>
<evidence type="ECO:0000313" key="9">
    <source>
        <dbReference type="EMBL" id="KKN45660.1"/>
    </source>
</evidence>
<evidence type="ECO:0000256" key="1">
    <source>
        <dbReference type="ARBA" id="ARBA00004162"/>
    </source>
</evidence>
<keyword evidence="4 8" id="KW-0812">Transmembrane</keyword>
<dbReference type="GO" id="GO:0005886">
    <property type="term" value="C:plasma membrane"/>
    <property type="evidence" value="ECO:0007669"/>
    <property type="project" value="UniProtKB-SubCell"/>
</dbReference>
<keyword evidence="5" id="KW-0283">Flagellar rotation</keyword>
<evidence type="ECO:0000256" key="4">
    <source>
        <dbReference type="ARBA" id="ARBA00022692"/>
    </source>
</evidence>
<protein>
    <recommendedName>
        <fullName evidence="10">Flagellar protein FliL</fullName>
    </recommendedName>
</protein>
<evidence type="ECO:0000256" key="3">
    <source>
        <dbReference type="ARBA" id="ARBA00022500"/>
    </source>
</evidence>